<dbReference type="AlphaFoldDB" id="A0A2W5T6Q1"/>
<comment type="caution">
    <text evidence="1">The sequence shown here is derived from an EMBL/GenBank/DDBJ whole genome shotgun (WGS) entry which is preliminary data.</text>
</comment>
<name>A0A2W5T6Q1_ACIJO</name>
<reference evidence="1 2" key="1">
    <citation type="submission" date="2017-11" db="EMBL/GenBank/DDBJ databases">
        <title>Infants hospitalized years apart are colonized by the same room-sourced microbial strains.</title>
        <authorList>
            <person name="Brooks B."/>
            <person name="Olm M.R."/>
            <person name="Firek B.A."/>
            <person name="Baker R."/>
            <person name="Thomas B.C."/>
            <person name="Morowitz M.J."/>
            <person name="Banfield J.F."/>
        </authorList>
    </citation>
    <scope>NUCLEOTIDE SEQUENCE [LARGE SCALE GENOMIC DNA]</scope>
    <source>
        <strain evidence="1">S2_003_000_R3_20</strain>
    </source>
</reference>
<evidence type="ECO:0000313" key="2">
    <source>
        <dbReference type="Proteomes" id="UP000249282"/>
    </source>
</evidence>
<organism evidence="1 2">
    <name type="scientific">Acinetobacter johnsonii</name>
    <dbReference type="NCBI Taxonomy" id="40214"/>
    <lineage>
        <taxon>Bacteria</taxon>
        <taxon>Pseudomonadati</taxon>
        <taxon>Pseudomonadota</taxon>
        <taxon>Gammaproteobacteria</taxon>
        <taxon>Moraxellales</taxon>
        <taxon>Moraxellaceae</taxon>
        <taxon>Acinetobacter</taxon>
    </lineage>
</organism>
<dbReference type="Proteomes" id="UP000249282">
    <property type="component" value="Unassembled WGS sequence"/>
</dbReference>
<sequence length="86" mass="9378">MAKVFSEHVEKAVTEASACRVAVYPRLHGWVSERIQLELGDSMAQLGETTPSRGGGHYLVEGITAEEAAKAARKLRGKPVEVVRME</sequence>
<proteinExistence type="predicted"/>
<gene>
    <name evidence="1" type="ORF">DI542_13020</name>
</gene>
<accession>A0A2W5T6Q1</accession>
<dbReference type="EMBL" id="QFQJ01000077">
    <property type="protein sequence ID" value="PZQ86893.1"/>
    <property type="molecule type" value="Genomic_DNA"/>
</dbReference>
<protein>
    <submittedName>
        <fullName evidence="1">Uncharacterized protein</fullName>
    </submittedName>
</protein>
<evidence type="ECO:0000313" key="1">
    <source>
        <dbReference type="EMBL" id="PZQ86893.1"/>
    </source>
</evidence>